<accession>A0A8J2XRE4</accession>
<dbReference type="AlphaFoldDB" id="A0A8J2XRE4"/>
<dbReference type="RefSeq" id="WP_188929133.1">
    <property type="nucleotide sequence ID" value="NZ_BMJC01000001.1"/>
</dbReference>
<reference evidence="1" key="2">
    <citation type="submission" date="2020-09" db="EMBL/GenBank/DDBJ databases">
        <authorList>
            <person name="Sun Q."/>
            <person name="Zhou Y."/>
        </authorList>
    </citation>
    <scope>NUCLEOTIDE SEQUENCE</scope>
    <source>
        <strain evidence="1">CGMCC 1.15448</strain>
    </source>
</reference>
<name>A0A8J2XRE4_9BACT</name>
<gene>
    <name evidence="1" type="ORF">GCM10011511_09930</name>
</gene>
<dbReference type="InterPro" id="IPR024364">
    <property type="entry name" value="Baseplate_phage_T4-like"/>
</dbReference>
<reference evidence="1" key="1">
    <citation type="journal article" date="2014" name="Int. J. Syst. Evol. Microbiol.">
        <title>Complete genome sequence of Corynebacterium casei LMG S-19264T (=DSM 44701T), isolated from a smear-ripened cheese.</title>
        <authorList>
            <consortium name="US DOE Joint Genome Institute (JGI-PGF)"/>
            <person name="Walter F."/>
            <person name="Albersmeier A."/>
            <person name="Kalinowski J."/>
            <person name="Ruckert C."/>
        </authorList>
    </citation>
    <scope>NUCLEOTIDE SEQUENCE</scope>
    <source>
        <strain evidence="1">CGMCC 1.15448</strain>
    </source>
</reference>
<keyword evidence="2" id="KW-1185">Reference proteome</keyword>
<evidence type="ECO:0000313" key="2">
    <source>
        <dbReference type="Proteomes" id="UP000607559"/>
    </source>
</evidence>
<comment type="caution">
    <text evidence="1">The sequence shown here is derived from an EMBL/GenBank/DDBJ whole genome shotgun (WGS) entry which is preliminary data.</text>
</comment>
<protein>
    <recommendedName>
        <fullName evidence="3">Phage baseplate protein</fullName>
    </recommendedName>
</protein>
<dbReference type="Pfam" id="PF12322">
    <property type="entry name" value="T4_baseplate"/>
    <property type="match status" value="1"/>
</dbReference>
<evidence type="ECO:0000313" key="1">
    <source>
        <dbReference type="EMBL" id="GGA88721.1"/>
    </source>
</evidence>
<proteinExistence type="predicted"/>
<dbReference type="Proteomes" id="UP000607559">
    <property type="component" value="Unassembled WGS sequence"/>
</dbReference>
<organism evidence="1 2">
    <name type="scientific">Puia dinghuensis</name>
    <dbReference type="NCBI Taxonomy" id="1792502"/>
    <lineage>
        <taxon>Bacteria</taxon>
        <taxon>Pseudomonadati</taxon>
        <taxon>Bacteroidota</taxon>
        <taxon>Chitinophagia</taxon>
        <taxon>Chitinophagales</taxon>
        <taxon>Chitinophagaceae</taxon>
        <taxon>Puia</taxon>
    </lineage>
</organism>
<sequence length="243" mass="27848">MRTLSAWELLQVWEDGVPFSPMGRSLHLLGAACSVADMDSIAELSIGERDARLLLLREWLFGTKLFNRINCPRCGEPAEWAIQTSDIRLQEPRADAMASVFELSRGELRLQFRLPNSHDLIRAASGELSDPRRLLAGCVLTVNGEEKDLAPADLPDEMWEALEMQMEEQDPQADIRMMIGCPACGHQWETHFDIGVYLWAEVENWAHRILREVYLLARAFGWSEYDILTMTPKRRQLYLEMLS</sequence>
<evidence type="ECO:0008006" key="3">
    <source>
        <dbReference type="Google" id="ProtNLM"/>
    </source>
</evidence>
<dbReference type="EMBL" id="BMJC01000001">
    <property type="protein sequence ID" value="GGA88721.1"/>
    <property type="molecule type" value="Genomic_DNA"/>
</dbReference>